<name>A0A0F9K4G4_9ZZZZ</name>
<sequence length="106" mass="11899">MGEKNVNAAPVAWAWTTVDRVTGRERRHTSFDRPYPDAYTKDVHALVYAHPEDAPGGPFEVRPSEKAITGADWKVVADDTIPPGVFYGPKESCEYVRDVFNRLHAQ</sequence>
<organism evidence="1">
    <name type="scientific">marine sediment metagenome</name>
    <dbReference type="NCBI Taxonomy" id="412755"/>
    <lineage>
        <taxon>unclassified sequences</taxon>
        <taxon>metagenomes</taxon>
        <taxon>ecological metagenomes</taxon>
    </lineage>
</organism>
<accession>A0A0F9K4G4</accession>
<protein>
    <submittedName>
        <fullName evidence="1">Uncharacterized protein</fullName>
    </submittedName>
</protein>
<evidence type="ECO:0000313" key="1">
    <source>
        <dbReference type="EMBL" id="KKM06153.1"/>
    </source>
</evidence>
<proteinExistence type="predicted"/>
<dbReference type="AlphaFoldDB" id="A0A0F9K4G4"/>
<reference evidence="1" key="1">
    <citation type="journal article" date="2015" name="Nature">
        <title>Complex archaea that bridge the gap between prokaryotes and eukaryotes.</title>
        <authorList>
            <person name="Spang A."/>
            <person name="Saw J.H."/>
            <person name="Jorgensen S.L."/>
            <person name="Zaremba-Niedzwiedzka K."/>
            <person name="Martijn J."/>
            <person name="Lind A.E."/>
            <person name="van Eijk R."/>
            <person name="Schleper C."/>
            <person name="Guy L."/>
            <person name="Ettema T.J."/>
        </authorList>
    </citation>
    <scope>NUCLEOTIDE SEQUENCE</scope>
</reference>
<gene>
    <name evidence="1" type="ORF">LCGC14_1746890</name>
</gene>
<comment type="caution">
    <text evidence="1">The sequence shown here is derived from an EMBL/GenBank/DDBJ whole genome shotgun (WGS) entry which is preliminary data.</text>
</comment>
<dbReference type="EMBL" id="LAZR01016065">
    <property type="protein sequence ID" value="KKM06153.1"/>
    <property type="molecule type" value="Genomic_DNA"/>
</dbReference>